<organism evidence="1">
    <name type="scientific">Fusarium oxysporum f. sp. melonis 26406</name>
    <dbReference type="NCBI Taxonomy" id="1089452"/>
    <lineage>
        <taxon>Eukaryota</taxon>
        <taxon>Fungi</taxon>
        <taxon>Dikarya</taxon>
        <taxon>Ascomycota</taxon>
        <taxon>Pezizomycotina</taxon>
        <taxon>Sordariomycetes</taxon>
        <taxon>Hypocreomycetidae</taxon>
        <taxon>Hypocreales</taxon>
        <taxon>Nectriaceae</taxon>
        <taxon>Fusarium</taxon>
        <taxon>Fusarium oxysporum species complex</taxon>
    </lineage>
</organism>
<evidence type="ECO:0000313" key="1">
    <source>
        <dbReference type="EMBL" id="EXK23670.1"/>
    </source>
</evidence>
<proteinExistence type="predicted"/>
<name>W9YWX9_FUSOX</name>
<accession>W9YWX9</accession>
<gene>
    <name evidence="1" type="ORF">FOMG_19570</name>
</gene>
<dbReference type="Proteomes" id="UP000030703">
    <property type="component" value="Unassembled WGS sequence"/>
</dbReference>
<dbReference type="EMBL" id="KI980646">
    <property type="protein sequence ID" value="EXK23670.1"/>
    <property type="molecule type" value="Genomic_DNA"/>
</dbReference>
<dbReference type="AlphaFoldDB" id="W9YWX9"/>
<dbReference type="VEuPathDB" id="FungiDB:FOMG_19570"/>
<dbReference type="HOGENOM" id="CLU_2527555_0_0_1"/>
<reference evidence="1" key="2">
    <citation type="submission" date="2014-02" db="EMBL/GenBank/DDBJ databases">
        <title>Annotation of the Genome Sequence of Fusarium oxysporum f. sp. melonis 26406.</title>
        <authorList>
            <consortium name="The Broad Institute Genomics Platform"/>
            <person name="Ma L.-J."/>
            <person name="Corby-Kistler H."/>
            <person name="Broz K."/>
            <person name="Gale L.R."/>
            <person name="Jonkers W."/>
            <person name="O'Donnell K."/>
            <person name="Ploetz R."/>
            <person name="Steinberg C."/>
            <person name="Schwartz D.C."/>
            <person name="VanEtten H."/>
            <person name="Zhou S."/>
            <person name="Young S.K."/>
            <person name="Zeng Q."/>
            <person name="Gargeya S."/>
            <person name="Fitzgerald M."/>
            <person name="Abouelleil A."/>
            <person name="Alvarado L."/>
            <person name="Chapman S.B."/>
            <person name="Gainer-Dewar J."/>
            <person name="Goldberg J."/>
            <person name="Griggs A."/>
            <person name="Gujja S."/>
            <person name="Hansen M."/>
            <person name="Howarth C."/>
            <person name="Imamovic A."/>
            <person name="Ireland A."/>
            <person name="Larimer J."/>
            <person name="McCowan C."/>
            <person name="Murphy C."/>
            <person name="Pearson M."/>
            <person name="Poon T.W."/>
            <person name="Priest M."/>
            <person name="Roberts A."/>
            <person name="Saif S."/>
            <person name="Shea T."/>
            <person name="Sykes S."/>
            <person name="Wortman J."/>
            <person name="Nusbaum C."/>
            <person name="Birren B."/>
        </authorList>
    </citation>
    <scope>NUCLEOTIDE SEQUENCE</scope>
    <source>
        <strain evidence="1">26406</strain>
    </source>
</reference>
<protein>
    <submittedName>
        <fullName evidence="1">Uncharacterized protein</fullName>
    </submittedName>
</protein>
<sequence>MGLPYSYSPNNRVVYNPDSYGPCSMYANSSCLGQCYRREMYSKPTEIMVHPRSCSHHLGLYYNNNAASSYMETSSPLFAESYSF</sequence>
<reference evidence="1" key="1">
    <citation type="submission" date="2012-04" db="EMBL/GenBank/DDBJ databases">
        <title>The Genome Sequence of Fusarium oxysporum melonis.</title>
        <authorList>
            <consortium name="The Broad Institute Genome Sequencing Platform"/>
            <person name="Ma L.-J."/>
            <person name="Gale L.R."/>
            <person name="Schwartz D.C."/>
            <person name="Zhou S."/>
            <person name="Corby-Kistler H."/>
            <person name="Young S.K."/>
            <person name="Zeng Q."/>
            <person name="Gargeya S."/>
            <person name="Fitzgerald M."/>
            <person name="Haas B."/>
            <person name="Abouelleil A."/>
            <person name="Alvarado L."/>
            <person name="Arachchi H.M."/>
            <person name="Berlin A."/>
            <person name="Brown A."/>
            <person name="Chapman S.B."/>
            <person name="Chen Z."/>
            <person name="Dunbar C."/>
            <person name="Freedman E."/>
            <person name="Gearin G."/>
            <person name="Goldberg J."/>
            <person name="Griggs A."/>
            <person name="Gujja S."/>
            <person name="Heiman D."/>
            <person name="Howarth C."/>
            <person name="Larson L."/>
            <person name="Lui A."/>
            <person name="MacDonald P.J.P."/>
            <person name="Montmayeur A."/>
            <person name="Murphy C."/>
            <person name="Neiman D."/>
            <person name="Pearson M."/>
            <person name="Priest M."/>
            <person name="Roberts A."/>
            <person name="Saif S."/>
            <person name="Shea T."/>
            <person name="Shenoy N."/>
            <person name="Sisk P."/>
            <person name="Stolte C."/>
            <person name="Sykes S."/>
            <person name="Wortman J."/>
            <person name="Nusbaum C."/>
            <person name="Birren B."/>
        </authorList>
    </citation>
    <scope>NUCLEOTIDE SEQUENCE</scope>
    <source>
        <strain evidence="1">26406</strain>
    </source>
</reference>